<name>A0A2K8KPV5_9GAMM</name>
<evidence type="ECO:0000259" key="21">
    <source>
        <dbReference type="PROSITE" id="PS51387"/>
    </source>
</evidence>
<feature type="domain" description="FAD-binding PCMH-type" evidence="21">
    <location>
        <begin position="22"/>
        <end position="192"/>
    </location>
</feature>
<evidence type="ECO:0000256" key="20">
    <source>
        <dbReference type="HAMAP-Rule" id="MF_00037"/>
    </source>
</evidence>
<dbReference type="NCBIfam" id="NF000755">
    <property type="entry name" value="PRK00046.1"/>
    <property type="match status" value="1"/>
</dbReference>
<dbReference type="Proteomes" id="UP000229757">
    <property type="component" value="Chromosome"/>
</dbReference>
<dbReference type="InterPro" id="IPR036635">
    <property type="entry name" value="MurB_C_sf"/>
</dbReference>
<keyword evidence="16 20" id="KW-0131">Cell cycle</keyword>
<evidence type="ECO:0000256" key="5">
    <source>
        <dbReference type="ARBA" id="ARBA00010485"/>
    </source>
</evidence>
<dbReference type="GO" id="GO:0071555">
    <property type="term" value="P:cell wall organization"/>
    <property type="evidence" value="ECO:0007669"/>
    <property type="project" value="UniProtKB-KW"/>
</dbReference>
<evidence type="ECO:0000256" key="7">
    <source>
        <dbReference type="ARBA" id="ARBA00015188"/>
    </source>
</evidence>
<accession>A0A2K8KPV5</accession>
<dbReference type="InterPro" id="IPR016169">
    <property type="entry name" value="FAD-bd_PCMH_sub2"/>
</dbReference>
<evidence type="ECO:0000256" key="11">
    <source>
        <dbReference type="ARBA" id="ARBA00022827"/>
    </source>
</evidence>
<dbReference type="SUPFAM" id="SSF56176">
    <property type="entry name" value="FAD-binding/transporter-associated domain-like"/>
    <property type="match status" value="1"/>
</dbReference>
<keyword evidence="15 20" id="KW-0560">Oxidoreductase</keyword>
<keyword evidence="17 20" id="KW-0961">Cell wall biogenesis/degradation</keyword>
<reference evidence="22 23" key="1">
    <citation type="journal article" date="2017" name="Environ. Microbiol.">
        <title>Genomic and physiological analyses of 'Reinekea forsetii' reveal a versatile opportunistic lifestyle during spring algae blooms.</title>
        <authorList>
            <person name="Avci B."/>
            <person name="Hahnke R.L."/>
            <person name="Chafee M."/>
            <person name="Fischer T."/>
            <person name="Gruber-Vodicka H."/>
            <person name="Tegetmeyer H.E."/>
            <person name="Harder J."/>
            <person name="Fuchs B.M."/>
            <person name="Amann R.I."/>
            <person name="Teeling H."/>
        </authorList>
    </citation>
    <scope>NUCLEOTIDE SEQUENCE [LARGE SCALE GENOMIC DNA]</scope>
    <source>
        <strain evidence="22 23">Hel1_31_D35</strain>
    </source>
</reference>
<evidence type="ECO:0000256" key="4">
    <source>
        <dbReference type="ARBA" id="ARBA00004752"/>
    </source>
</evidence>
<comment type="similarity">
    <text evidence="5 20">Belongs to the MurB family.</text>
</comment>
<dbReference type="PANTHER" id="PTHR21071:SF4">
    <property type="entry name" value="UDP-N-ACETYLENOLPYRUVOYLGLUCOSAMINE REDUCTASE"/>
    <property type="match status" value="1"/>
</dbReference>
<dbReference type="InterPro" id="IPR036318">
    <property type="entry name" value="FAD-bd_PCMH-like_sf"/>
</dbReference>
<dbReference type="Gene3D" id="3.30.465.10">
    <property type="match status" value="1"/>
</dbReference>
<dbReference type="GO" id="GO:0071949">
    <property type="term" value="F:FAD binding"/>
    <property type="evidence" value="ECO:0007669"/>
    <property type="project" value="InterPro"/>
</dbReference>
<keyword evidence="8 20" id="KW-0963">Cytoplasm</keyword>
<organism evidence="22 23">
    <name type="scientific">Reinekea forsetii</name>
    <dbReference type="NCBI Taxonomy" id="1336806"/>
    <lineage>
        <taxon>Bacteria</taxon>
        <taxon>Pseudomonadati</taxon>
        <taxon>Pseudomonadota</taxon>
        <taxon>Gammaproteobacteria</taxon>
        <taxon>Oceanospirillales</taxon>
        <taxon>Saccharospirillaceae</taxon>
        <taxon>Reinekea</taxon>
    </lineage>
</organism>
<dbReference type="GO" id="GO:0008360">
    <property type="term" value="P:regulation of cell shape"/>
    <property type="evidence" value="ECO:0007669"/>
    <property type="project" value="UniProtKB-KW"/>
</dbReference>
<feature type="active site" description="Proton donor" evidence="20">
    <location>
        <position position="239"/>
    </location>
</feature>
<evidence type="ECO:0000256" key="10">
    <source>
        <dbReference type="ARBA" id="ARBA00022630"/>
    </source>
</evidence>
<keyword evidence="12 20" id="KW-0521">NADP</keyword>
<comment type="function">
    <text evidence="2 20">Cell wall formation.</text>
</comment>
<dbReference type="EC" id="1.3.1.98" evidence="6 20"/>
<evidence type="ECO:0000256" key="19">
    <source>
        <dbReference type="ARBA" id="ARBA00048914"/>
    </source>
</evidence>
<dbReference type="PROSITE" id="PS51387">
    <property type="entry name" value="FAD_PCMH"/>
    <property type="match status" value="1"/>
</dbReference>
<keyword evidence="11 20" id="KW-0274">FAD</keyword>
<dbReference type="InterPro" id="IPR003170">
    <property type="entry name" value="MurB"/>
</dbReference>
<keyword evidence="9 20" id="KW-0132">Cell division</keyword>
<proteinExistence type="inferred from homology"/>
<evidence type="ECO:0000256" key="18">
    <source>
        <dbReference type="ARBA" id="ARBA00031026"/>
    </source>
</evidence>
<dbReference type="UniPathway" id="UPA00219"/>
<dbReference type="Pfam" id="PF02873">
    <property type="entry name" value="MurB_C"/>
    <property type="match status" value="1"/>
</dbReference>
<evidence type="ECO:0000256" key="3">
    <source>
        <dbReference type="ARBA" id="ARBA00004496"/>
    </source>
</evidence>
<dbReference type="InterPro" id="IPR006094">
    <property type="entry name" value="Oxid_FAD_bind_N"/>
</dbReference>
<comment type="catalytic activity">
    <reaction evidence="19 20">
        <text>UDP-N-acetyl-alpha-D-muramate + NADP(+) = UDP-N-acetyl-3-O-(1-carboxyvinyl)-alpha-D-glucosamine + NADPH + H(+)</text>
        <dbReference type="Rhea" id="RHEA:12248"/>
        <dbReference type="ChEBI" id="CHEBI:15378"/>
        <dbReference type="ChEBI" id="CHEBI:57783"/>
        <dbReference type="ChEBI" id="CHEBI:58349"/>
        <dbReference type="ChEBI" id="CHEBI:68483"/>
        <dbReference type="ChEBI" id="CHEBI:70757"/>
        <dbReference type="EC" id="1.3.1.98"/>
    </reaction>
</comment>
<comment type="pathway">
    <text evidence="4 20">Cell wall biogenesis; peptidoglycan biosynthesis.</text>
</comment>
<evidence type="ECO:0000256" key="13">
    <source>
        <dbReference type="ARBA" id="ARBA00022960"/>
    </source>
</evidence>
<evidence type="ECO:0000256" key="14">
    <source>
        <dbReference type="ARBA" id="ARBA00022984"/>
    </source>
</evidence>
<evidence type="ECO:0000313" key="23">
    <source>
        <dbReference type="Proteomes" id="UP000229757"/>
    </source>
</evidence>
<dbReference type="GO" id="GO:0008762">
    <property type="term" value="F:UDP-N-acetylmuramate dehydrogenase activity"/>
    <property type="evidence" value="ECO:0007669"/>
    <property type="project" value="UniProtKB-UniRule"/>
</dbReference>
<dbReference type="KEGG" id="rfo:REIFOR_01650"/>
<evidence type="ECO:0000256" key="17">
    <source>
        <dbReference type="ARBA" id="ARBA00023316"/>
    </source>
</evidence>
<feature type="active site" evidence="20">
    <location>
        <position position="335"/>
    </location>
</feature>
<keyword evidence="14 20" id="KW-0573">Peptidoglycan synthesis</keyword>
<comment type="subcellular location">
    <subcellularLocation>
        <location evidence="3 20">Cytoplasm</location>
    </subcellularLocation>
</comment>
<evidence type="ECO:0000256" key="9">
    <source>
        <dbReference type="ARBA" id="ARBA00022618"/>
    </source>
</evidence>
<evidence type="ECO:0000256" key="2">
    <source>
        <dbReference type="ARBA" id="ARBA00003921"/>
    </source>
</evidence>
<protein>
    <recommendedName>
        <fullName evidence="7 20">UDP-N-acetylenolpyruvoylglucosamine reductase</fullName>
        <ecNumber evidence="6 20">1.3.1.98</ecNumber>
    </recommendedName>
    <alternativeName>
        <fullName evidence="18 20">UDP-N-acetylmuramate dehydrogenase</fullName>
    </alternativeName>
</protein>
<dbReference type="Gene3D" id="3.30.43.10">
    <property type="entry name" value="Uridine Diphospho-n-acetylenolpyruvylglucosamine Reductase, domain 2"/>
    <property type="match status" value="1"/>
</dbReference>
<evidence type="ECO:0000256" key="8">
    <source>
        <dbReference type="ARBA" id="ARBA00022490"/>
    </source>
</evidence>
<evidence type="ECO:0000256" key="16">
    <source>
        <dbReference type="ARBA" id="ARBA00023306"/>
    </source>
</evidence>
<dbReference type="Gene3D" id="3.90.78.10">
    <property type="entry name" value="UDP-N-acetylenolpyruvoylglucosamine reductase, C-terminal domain"/>
    <property type="match status" value="1"/>
</dbReference>
<evidence type="ECO:0000256" key="1">
    <source>
        <dbReference type="ARBA" id="ARBA00001974"/>
    </source>
</evidence>
<evidence type="ECO:0000313" key="22">
    <source>
        <dbReference type="EMBL" id="ATX76795.1"/>
    </source>
</evidence>
<dbReference type="NCBIfam" id="TIGR00179">
    <property type="entry name" value="murB"/>
    <property type="match status" value="1"/>
</dbReference>
<comment type="cofactor">
    <cofactor evidence="1 20">
        <name>FAD</name>
        <dbReference type="ChEBI" id="CHEBI:57692"/>
    </cofactor>
</comment>
<dbReference type="GO" id="GO:0005829">
    <property type="term" value="C:cytosol"/>
    <property type="evidence" value="ECO:0007669"/>
    <property type="project" value="TreeGrafter"/>
</dbReference>
<dbReference type="EMBL" id="CP011797">
    <property type="protein sequence ID" value="ATX76795.1"/>
    <property type="molecule type" value="Genomic_DNA"/>
</dbReference>
<feature type="active site" evidence="20">
    <location>
        <position position="169"/>
    </location>
</feature>
<keyword evidence="23" id="KW-1185">Reference proteome</keyword>
<dbReference type="GO" id="GO:0009252">
    <property type="term" value="P:peptidoglycan biosynthetic process"/>
    <property type="evidence" value="ECO:0007669"/>
    <property type="project" value="UniProtKB-UniRule"/>
</dbReference>
<keyword evidence="10 20" id="KW-0285">Flavoprotein</keyword>
<sequence length="340" mass="37360">MPVIMVDIKQNISLQALNSLAIPSLASHFVELTQEQDLPAIITYCNAHQLPMRVLGGGSNLVLSDRIDACVVHNALLGREIVGQTIDRVEIDIAGGENWHDLVAWTIAQGWSGLENLALIPGTVGAAPVQNIGAYGVELADRLVSVRAYDLFNSEFRIFSNAECLFEYRNSIFKSDENRYLICSIRLTVEQDFVPTLEYGPLQSLKAQPDLCAADVFDRVVAIRQAKLPDPRLIPNAGSFFKNPLVGADVFQRLQQQFPDLVSFQSGADYKIAAGWLIDRAALRGQSSAAGVGCYSEQALVLINPRRASSTDVLAWSGWVQQQVEGLFGLALEVEPRFWS</sequence>
<dbReference type="InterPro" id="IPR016167">
    <property type="entry name" value="FAD-bd_PCMH_sub1"/>
</dbReference>
<evidence type="ECO:0000256" key="15">
    <source>
        <dbReference type="ARBA" id="ARBA00023002"/>
    </source>
</evidence>
<dbReference type="InterPro" id="IPR011601">
    <property type="entry name" value="MurB_C"/>
</dbReference>
<gene>
    <name evidence="20" type="primary">murB</name>
    <name evidence="22" type="ORF">REIFOR_01650</name>
</gene>
<evidence type="ECO:0000256" key="12">
    <source>
        <dbReference type="ARBA" id="ARBA00022857"/>
    </source>
</evidence>
<dbReference type="InterPro" id="IPR016166">
    <property type="entry name" value="FAD-bd_PCMH"/>
</dbReference>
<dbReference type="HAMAP" id="MF_00037">
    <property type="entry name" value="MurB"/>
    <property type="match status" value="1"/>
</dbReference>
<dbReference type="Pfam" id="PF01565">
    <property type="entry name" value="FAD_binding_4"/>
    <property type="match status" value="1"/>
</dbReference>
<keyword evidence="13 20" id="KW-0133">Cell shape</keyword>
<evidence type="ECO:0000256" key="6">
    <source>
        <dbReference type="ARBA" id="ARBA00012518"/>
    </source>
</evidence>
<dbReference type="SUPFAM" id="SSF56194">
    <property type="entry name" value="Uridine diphospho-N-Acetylenolpyruvylglucosamine reductase, MurB, C-terminal domain"/>
    <property type="match status" value="1"/>
</dbReference>
<dbReference type="AlphaFoldDB" id="A0A2K8KPV5"/>
<dbReference type="PANTHER" id="PTHR21071">
    <property type="entry name" value="UDP-N-ACETYLENOLPYRUVOYLGLUCOSAMINE REDUCTASE"/>
    <property type="match status" value="1"/>
</dbReference>
<dbReference type="GO" id="GO:0051301">
    <property type="term" value="P:cell division"/>
    <property type="evidence" value="ECO:0007669"/>
    <property type="project" value="UniProtKB-KW"/>
</dbReference>